<proteinExistence type="predicted"/>
<dbReference type="PANTHER" id="PTHR43364:SF4">
    <property type="entry name" value="NAD(P)-LINKED OXIDOREDUCTASE SUPERFAMILY PROTEIN"/>
    <property type="match status" value="1"/>
</dbReference>
<reference evidence="3" key="2">
    <citation type="submission" date="2021-04" db="EMBL/GenBank/DDBJ databases">
        <authorList>
            <person name="Gilroy R."/>
        </authorList>
    </citation>
    <scope>NUCLEOTIDE SEQUENCE</scope>
    <source>
        <strain evidence="3">CHK169-2315</strain>
    </source>
</reference>
<name>A0A9D1PPN8_9BACI</name>
<accession>A0A9D1PPN8</accession>
<dbReference type="PRINTS" id="PR00069">
    <property type="entry name" value="ALDKETRDTASE"/>
</dbReference>
<dbReference type="GO" id="GO:0016491">
    <property type="term" value="F:oxidoreductase activity"/>
    <property type="evidence" value="ECO:0007669"/>
    <property type="project" value="UniProtKB-KW"/>
</dbReference>
<dbReference type="Pfam" id="PF00248">
    <property type="entry name" value="Aldo_ket_red"/>
    <property type="match status" value="1"/>
</dbReference>
<dbReference type="SUPFAM" id="SSF51430">
    <property type="entry name" value="NAD(P)-linked oxidoreductase"/>
    <property type="match status" value="1"/>
</dbReference>
<dbReference type="FunFam" id="3.20.20.100:FF:000004">
    <property type="entry name" value="Oxidoreductase, aldo/keto reductase"/>
    <property type="match status" value="1"/>
</dbReference>
<dbReference type="AlphaFoldDB" id="A0A9D1PPN8"/>
<dbReference type="EMBL" id="DXHX01000129">
    <property type="protein sequence ID" value="HIV75244.1"/>
    <property type="molecule type" value="Genomic_DNA"/>
</dbReference>
<dbReference type="InterPro" id="IPR018170">
    <property type="entry name" value="Aldo/ket_reductase_CS"/>
</dbReference>
<reference evidence="3" key="1">
    <citation type="journal article" date="2021" name="PeerJ">
        <title>Extensive microbial diversity within the chicken gut microbiome revealed by metagenomics and culture.</title>
        <authorList>
            <person name="Gilroy R."/>
            <person name="Ravi A."/>
            <person name="Getino M."/>
            <person name="Pursley I."/>
            <person name="Horton D.L."/>
            <person name="Alikhan N.F."/>
            <person name="Baker D."/>
            <person name="Gharbi K."/>
            <person name="Hall N."/>
            <person name="Watson M."/>
            <person name="Adriaenssens E.M."/>
            <person name="Foster-Nyarko E."/>
            <person name="Jarju S."/>
            <person name="Secka A."/>
            <person name="Antonio M."/>
            <person name="Oren A."/>
            <person name="Chaudhuri R.R."/>
            <person name="La Ragione R."/>
            <person name="Hildebrand F."/>
            <person name="Pallen M.J."/>
        </authorList>
    </citation>
    <scope>NUCLEOTIDE SEQUENCE</scope>
    <source>
        <strain evidence="3">CHK169-2315</strain>
    </source>
</reference>
<sequence length="312" mass="35626">MEKVTIRSTDLKVNPIGLGTNAVGGQMFYPNITDDAGRDLLKTAINQEVDFWDTAFIYGPKRSEEIIGEVLAETGKRNEIVLATKAAHEMIRGETIINNHPQFLERAVEEALKRLQTDYIDLFYIHFPDEDTPKYEAVGALQRLKEKGMIRAIGVSNFSLEQLQEANKDGYVNVMQGHYNLFNRKVEEDILPYTYDHNISFIPYFPFASGLLAGKYTKDTTFEEGDLRLKKPEFKGDAFLKNVEKVEKLRSIAEGKGVDIAQVILSWYLHCDEIDVVIPGAKRSEQVVENLRANELFLTEDEFLFIDELFDE</sequence>
<evidence type="ECO:0000256" key="1">
    <source>
        <dbReference type="ARBA" id="ARBA00023002"/>
    </source>
</evidence>
<evidence type="ECO:0000259" key="2">
    <source>
        <dbReference type="Pfam" id="PF00248"/>
    </source>
</evidence>
<organism evidence="3 4">
    <name type="scientific">Candidatus Pseudogracilibacillus intestinigallinarum</name>
    <dbReference type="NCBI Taxonomy" id="2838742"/>
    <lineage>
        <taxon>Bacteria</taxon>
        <taxon>Bacillati</taxon>
        <taxon>Bacillota</taxon>
        <taxon>Bacilli</taxon>
        <taxon>Bacillales</taxon>
        <taxon>Bacillaceae</taxon>
        <taxon>Pseudogracilibacillus</taxon>
    </lineage>
</organism>
<dbReference type="Proteomes" id="UP000823937">
    <property type="component" value="Unassembled WGS sequence"/>
</dbReference>
<dbReference type="PROSITE" id="PS00062">
    <property type="entry name" value="ALDOKETO_REDUCTASE_2"/>
    <property type="match status" value="1"/>
</dbReference>
<keyword evidence="1" id="KW-0560">Oxidoreductase</keyword>
<feature type="domain" description="NADP-dependent oxidoreductase" evidence="2">
    <location>
        <begin position="15"/>
        <end position="309"/>
    </location>
</feature>
<dbReference type="GO" id="GO:0005829">
    <property type="term" value="C:cytosol"/>
    <property type="evidence" value="ECO:0007669"/>
    <property type="project" value="TreeGrafter"/>
</dbReference>
<protein>
    <submittedName>
        <fullName evidence="3">Aldo/keto reductase</fullName>
    </submittedName>
</protein>
<evidence type="ECO:0000313" key="4">
    <source>
        <dbReference type="Proteomes" id="UP000823937"/>
    </source>
</evidence>
<dbReference type="InterPro" id="IPR036812">
    <property type="entry name" value="NAD(P)_OxRdtase_dom_sf"/>
</dbReference>
<dbReference type="InterPro" id="IPR023210">
    <property type="entry name" value="NADP_OxRdtase_dom"/>
</dbReference>
<dbReference type="InterPro" id="IPR050523">
    <property type="entry name" value="AKR_Detox_Biosynth"/>
</dbReference>
<dbReference type="InterPro" id="IPR020471">
    <property type="entry name" value="AKR"/>
</dbReference>
<gene>
    <name evidence="3" type="ORF">H9895_09220</name>
</gene>
<evidence type="ECO:0000313" key="3">
    <source>
        <dbReference type="EMBL" id="HIV75244.1"/>
    </source>
</evidence>
<dbReference type="PANTHER" id="PTHR43364">
    <property type="entry name" value="NADH-SPECIFIC METHYLGLYOXAL REDUCTASE-RELATED"/>
    <property type="match status" value="1"/>
</dbReference>
<dbReference type="Gene3D" id="3.20.20.100">
    <property type="entry name" value="NADP-dependent oxidoreductase domain"/>
    <property type="match status" value="1"/>
</dbReference>
<comment type="caution">
    <text evidence="3">The sequence shown here is derived from an EMBL/GenBank/DDBJ whole genome shotgun (WGS) entry which is preliminary data.</text>
</comment>